<keyword evidence="2" id="KW-1185">Reference proteome</keyword>
<evidence type="ECO:0000313" key="2">
    <source>
        <dbReference type="Proteomes" id="UP000639643"/>
    </source>
</evidence>
<name>A0A8H6J2P0_9PEZI</name>
<accession>A0A8H6J2P0</accession>
<gene>
    <name evidence="1" type="ORF">CMUS01_14672</name>
</gene>
<reference evidence="1" key="1">
    <citation type="journal article" date="2020" name="Phytopathology">
        <title>Genome Sequence Resources of Colletotrichum truncatum, C. plurivorum, C. musicola, and C. sojae: Four Species Pathogenic to Soybean (Glycine max).</title>
        <authorList>
            <person name="Rogerio F."/>
            <person name="Boufleur T.R."/>
            <person name="Ciampi-Guillardi M."/>
            <person name="Sukno S.A."/>
            <person name="Thon M.R."/>
            <person name="Massola Junior N.S."/>
            <person name="Baroncelli R."/>
        </authorList>
    </citation>
    <scope>NUCLEOTIDE SEQUENCE</scope>
    <source>
        <strain evidence="1">LFN0074</strain>
    </source>
</reference>
<organism evidence="1 2">
    <name type="scientific">Colletotrichum musicola</name>
    <dbReference type="NCBI Taxonomy" id="2175873"/>
    <lineage>
        <taxon>Eukaryota</taxon>
        <taxon>Fungi</taxon>
        <taxon>Dikarya</taxon>
        <taxon>Ascomycota</taxon>
        <taxon>Pezizomycotina</taxon>
        <taxon>Sordariomycetes</taxon>
        <taxon>Hypocreomycetidae</taxon>
        <taxon>Glomerellales</taxon>
        <taxon>Glomerellaceae</taxon>
        <taxon>Colletotrichum</taxon>
        <taxon>Colletotrichum orchidearum species complex</taxon>
    </lineage>
</organism>
<protein>
    <submittedName>
        <fullName evidence="1">Uncharacterized protein</fullName>
    </submittedName>
</protein>
<proteinExistence type="predicted"/>
<dbReference type="EMBL" id="WIGM01001091">
    <property type="protein sequence ID" value="KAF6805198.1"/>
    <property type="molecule type" value="Genomic_DNA"/>
</dbReference>
<evidence type="ECO:0000313" key="1">
    <source>
        <dbReference type="EMBL" id="KAF6805198.1"/>
    </source>
</evidence>
<dbReference type="Proteomes" id="UP000639643">
    <property type="component" value="Unassembled WGS sequence"/>
</dbReference>
<dbReference type="AlphaFoldDB" id="A0A8H6J2P0"/>
<comment type="caution">
    <text evidence="1">The sequence shown here is derived from an EMBL/GenBank/DDBJ whole genome shotgun (WGS) entry which is preliminary data.</text>
</comment>
<sequence>MVARGFQVAFPAPVPSCLPPQPQFLFLFLSWYFTTPQSRLFFLVTVFVFALAASAPHPHAIRSLPSPDCTIHQPSLAPLSLPLGLGASAYCFRLAESSPASLLASHSPCVPVVPRGQITVPQSGSTAHGASSRKCEVDGIHLQLSSSIRPSCLSNQLMFDLAR</sequence>